<protein>
    <submittedName>
        <fullName evidence="4">FHA domain-containing protein</fullName>
    </submittedName>
</protein>
<reference evidence="4 5" key="1">
    <citation type="submission" date="2019-03" db="EMBL/GenBank/DDBJ databases">
        <title>Genomics of glacier-inhabiting Cryobacterium strains.</title>
        <authorList>
            <person name="Liu Q."/>
            <person name="Xin Y.-H."/>
        </authorList>
    </citation>
    <scope>NUCLEOTIDE SEQUENCE [LARGE SCALE GENOMIC DNA]</scope>
    <source>
        <strain evidence="5">TMT1-22</strain>
    </source>
</reference>
<evidence type="ECO:0000313" key="4">
    <source>
        <dbReference type="EMBL" id="TFC50202.1"/>
    </source>
</evidence>
<keyword evidence="1" id="KW-0597">Phosphoprotein</keyword>
<dbReference type="Proteomes" id="UP000297403">
    <property type="component" value="Unassembled WGS sequence"/>
</dbReference>
<name>A0AAQ2C7R9_9MICO</name>
<dbReference type="Pfam" id="PF00498">
    <property type="entry name" value="FHA"/>
    <property type="match status" value="1"/>
</dbReference>
<dbReference type="EMBL" id="SOFY01000021">
    <property type="protein sequence ID" value="TFC50202.1"/>
    <property type="molecule type" value="Genomic_DNA"/>
</dbReference>
<accession>A0AAQ2C7R9</accession>
<evidence type="ECO:0000256" key="2">
    <source>
        <dbReference type="SAM" id="MobiDB-lite"/>
    </source>
</evidence>
<proteinExistence type="predicted"/>
<dbReference type="SUPFAM" id="SSF49879">
    <property type="entry name" value="SMAD/FHA domain"/>
    <property type="match status" value="1"/>
</dbReference>
<comment type="caution">
    <text evidence="4">The sequence shown here is derived from an EMBL/GenBank/DDBJ whole genome shotgun (WGS) entry which is preliminary data.</text>
</comment>
<feature type="region of interest" description="Disordered" evidence="2">
    <location>
        <begin position="1"/>
        <end position="21"/>
    </location>
</feature>
<evidence type="ECO:0000313" key="5">
    <source>
        <dbReference type="Proteomes" id="UP000297403"/>
    </source>
</evidence>
<gene>
    <name evidence="4" type="ORF">E3O49_05045</name>
</gene>
<sequence length="113" mass="11840">MPDGQEIRLDTVCQLGRRPRPPRIQRSVPVRLVTVASPTSAVSGTHLEIGQEGESVVVTDLGSTNGTIVTAPRGRGQRLRPGESLVALPGTKVDIGDGNIIEILPASGITPTQ</sequence>
<organism evidence="4 5">
    <name type="scientific">Cryobacterium shii</name>
    <dbReference type="NCBI Taxonomy" id="1259235"/>
    <lineage>
        <taxon>Bacteria</taxon>
        <taxon>Bacillati</taxon>
        <taxon>Actinomycetota</taxon>
        <taxon>Actinomycetes</taxon>
        <taxon>Micrococcales</taxon>
        <taxon>Microbacteriaceae</taxon>
        <taxon>Cryobacterium</taxon>
    </lineage>
</organism>
<dbReference type="InterPro" id="IPR008984">
    <property type="entry name" value="SMAD_FHA_dom_sf"/>
</dbReference>
<keyword evidence="5" id="KW-1185">Reference proteome</keyword>
<evidence type="ECO:0000259" key="3">
    <source>
        <dbReference type="PROSITE" id="PS50006"/>
    </source>
</evidence>
<dbReference type="InterPro" id="IPR000253">
    <property type="entry name" value="FHA_dom"/>
</dbReference>
<dbReference type="PROSITE" id="PS50006">
    <property type="entry name" value="FHA_DOMAIN"/>
    <property type="match status" value="1"/>
</dbReference>
<evidence type="ECO:0000256" key="1">
    <source>
        <dbReference type="ARBA" id="ARBA00022553"/>
    </source>
</evidence>
<dbReference type="AlphaFoldDB" id="A0AAQ2C7R9"/>
<feature type="domain" description="FHA" evidence="3">
    <location>
        <begin position="13"/>
        <end position="74"/>
    </location>
</feature>
<dbReference type="Gene3D" id="2.60.200.20">
    <property type="match status" value="1"/>
</dbReference>